<evidence type="ECO:0000256" key="6">
    <source>
        <dbReference type="ARBA" id="ARBA00022801"/>
    </source>
</evidence>
<comment type="similarity">
    <text evidence="2">Belongs to the EccB family.</text>
</comment>
<evidence type="ECO:0000256" key="1">
    <source>
        <dbReference type="ARBA" id="ARBA00004162"/>
    </source>
</evidence>
<keyword evidence="9 10" id="KW-0472">Membrane</keyword>
<evidence type="ECO:0000256" key="8">
    <source>
        <dbReference type="ARBA" id="ARBA00022989"/>
    </source>
</evidence>
<keyword evidence="8 10" id="KW-1133">Transmembrane helix</keyword>
<feature type="transmembrane region" description="Helical" evidence="10">
    <location>
        <begin position="43"/>
        <end position="64"/>
    </location>
</feature>
<name>A0A1I1A080_9PSEU</name>
<evidence type="ECO:0000256" key="2">
    <source>
        <dbReference type="ARBA" id="ARBA00008149"/>
    </source>
</evidence>
<dbReference type="AlphaFoldDB" id="A0A1I1A080"/>
<keyword evidence="7" id="KW-0067">ATP-binding</keyword>
<keyword evidence="12" id="KW-1185">Reference proteome</keyword>
<dbReference type="InterPro" id="IPR007795">
    <property type="entry name" value="T7SS_EccB"/>
</dbReference>
<reference evidence="12" key="1">
    <citation type="submission" date="2016-10" db="EMBL/GenBank/DDBJ databases">
        <authorList>
            <person name="Varghese N."/>
            <person name="Submissions S."/>
        </authorList>
    </citation>
    <scope>NUCLEOTIDE SEQUENCE [LARGE SCALE GENOMIC DNA]</scope>
    <source>
        <strain evidence="12">CGMCC 4.3568</strain>
    </source>
</reference>
<dbReference type="InterPro" id="IPR042485">
    <property type="entry name" value="T7SS_EccB_R3"/>
</dbReference>
<dbReference type="RefSeq" id="WP_091673799.1">
    <property type="nucleotide sequence ID" value="NZ_FOKG01000008.1"/>
</dbReference>
<dbReference type="GO" id="GO:0005576">
    <property type="term" value="C:extracellular region"/>
    <property type="evidence" value="ECO:0007669"/>
    <property type="project" value="TreeGrafter"/>
</dbReference>
<dbReference type="Gene3D" id="3.30.2390.20">
    <property type="entry name" value="Type VII secretion system EccB, repeat 1 domain"/>
    <property type="match status" value="1"/>
</dbReference>
<dbReference type="STRING" id="490629.SAMN05216266_10864"/>
<evidence type="ECO:0000313" key="12">
    <source>
        <dbReference type="Proteomes" id="UP000243799"/>
    </source>
</evidence>
<evidence type="ECO:0000256" key="10">
    <source>
        <dbReference type="SAM" id="Phobius"/>
    </source>
</evidence>
<gene>
    <name evidence="11" type="ORF">SAMN05216266_10864</name>
</gene>
<dbReference type="PANTHER" id="PTHR40765">
    <property type="entry name" value="ESX-2 SECRETION SYSTEM ATPASE ECCB2"/>
    <property type="match status" value="1"/>
</dbReference>
<keyword evidence="3" id="KW-1003">Cell membrane</keyword>
<dbReference type="InterPro" id="IPR044857">
    <property type="entry name" value="T7SS_EccB_R1"/>
</dbReference>
<evidence type="ECO:0000313" key="11">
    <source>
        <dbReference type="EMBL" id="SFB31384.1"/>
    </source>
</evidence>
<sequence length="540" mass="57176">MPSTPTTKSQVHAYQFVLRRMQSALVRRDAVMLHDPMRTHSRATIVGVVLSALAMLGFIIFGLFKPSPQAPGPGSIVIAEQSGAIYVMAGSPKKLIPTFNLASARLLLMAQTDQEGGQGGPPAGGAAAAPAEAVQPTVIPDEQLKDIPRGRLHGIPNGPESLPTPDMRVSPEWAVCDEIGLDESLPDPTSINVNETTVFAGVSDLGAELAPNEAILATSENDETYLIYRLVDNPNQPNANTVRAKVDLSKGSVRTALGLNASPRQISMGLLNAIPEVNALNPPTISGAGTSNSFGLSGLFVGDVFSVSRTGDADEYWVITKSGIQQVSKAVADMIRYEESISADEIDSVRPDAVSNIPVLSPNDPNYLQVSEYPQSVPTVLEAAKYPVTCLGWNVAGEGVNRDGQTKVYVGAELPGPKNEEDDSAAVEIGQPSPDGLQIDKFYLQPGMAAVVRSVTAKETFDKGAIQLITDRGMRYGVPDLRTAQGLGLDPQQPAPDNIIRLLPTGASLNTQDVLRTFDSVPVEKNAGTFTEPKPQAAGN</sequence>
<organism evidence="11 12">
    <name type="scientific">Amycolatopsis marina</name>
    <dbReference type="NCBI Taxonomy" id="490629"/>
    <lineage>
        <taxon>Bacteria</taxon>
        <taxon>Bacillati</taxon>
        <taxon>Actinomycetota</taxon>
        <taxon>Actinomycetes</taxon>
        <taxon>Pseudonocardiales</taxon>
        <taxon>Pseudonocardiaceae</taxon>
        <taxon>Amycolatopsis</taxon>
    </lineage>
</organism>
<evidence type="ECO:0000256" key="3">
    <source>
        <dbReference type="ARBA" id="ARBA00022475"/>
    </source>
</evidence>
<dbReference type="OrthoDB" id="3847604at2"/>
<dbReference type="EMBL" id="FOKG01000008">
    <property type="protein sequence ID" value="SFB31384.1"/>
    <property type="molecule type" value="Genomic_DNA"/>
</dbReference>
<evidence type="ECO:0000256" key="5">
    <source>
        <dbReference type="ARBA" id="ARBA00022741"/>
    </source>
</evidence>
<dbReference type="Gene3D" id="2.40.50.910">
    <property type="entry name" value="Type VII secretion system EccB, repeat 3 domain"/>
    <property type="match status" value="1"/>
</dbReference>
<evidence type="ECO:0000256" key="9">
    <source>
        <dbReference type="ARBA" id="ARBA00023136"/>
    </source>
</evidence>
<dbReference type="GO" id="GO:0005886">
    <property type="term" value="C:plasma membrane"/>
    <property type="evidence" value="ECO:0007669"/>
    <property type="project" value="UniProtKB-SubCell"/>
</dbReference>
<evidence type="ECO:0000256" key="4">
    <source>
        <dbReference type="ARBA" id="ARBA00022692"/>
    </source>
</evidence>
<comment type="subcellular location">
    <subcellularLocation>
        <location evidence="1">Cell membrane</location>
        <topology evidence="1">Single-pass membrane protein</topology>
    </subcellularLocation>
</comment>
<protein>
    <submittedName>
        <fullName evidence="11">Type VII secretion protein EccB</fullName>
    </submittedName>
</protein>
<evidence type="ECO:0000256" key="7">
    <source>
        <dbReference type="ARBA" id="ARBA00022840"/>
    </source>
</evidence>
<proteinExistence type="inferred from homology"/>
<keyword evidence="6" id="KW-0378">Hydrolase</keyword>
<keyword evidence="5" id="KW-0547">Nucleotide-binding</keyword>
<dbReference type="NCBIfam" id="TIGR03919">
    <property type="entry name" value="T7SS_EccB"/>
    <property type="match status" value="1"/>
</dbReference>
<dbReference type="Pfam" id="PF05108">
    <property type="entry name" value="T7SS_ESX1_EccB"/>
    <property type="match status" value="1"/>
</dbReference>
<dbReference type="Proteomes" id="UP000243799">
    <property type="component" value="Unassembled WGS sequence"/>
</dbReference>
<keyword evidence="4 10" id="KW-0812">Transmembrane</keyword>
<dbReference type="GO" id="GO:0016787">
    <property type="term" value="F:hydrolase activity"/>
    <property type="evidence" value="ECO:0007669"/>
    <property type="project" value="UniProtKB-KW"/>
</dbReference>
<dbReference type="GO" id="GO:0005524">
    <property type="term" value="F:ATP binding"/>
    <property type="evidence" value="ECO:0007669"/>
    <property type="project" value="UniProtKB-KW"/>
</dbReference>
<accession>A0A1I1A080</accession>
<dbReference type="PANTHER" id="PTHR40765:SF2">
    <property type="entry name" value="ESX-2 SECRETION SYSTEM ATPASE ECCB2"/>
    <property type="match status" value="1"/>
</dbReference>